<evidence type="ECO:0000313" key="1">
    <source>
        <dbReference type="EMBL" id="SHK70113.1"/>
    </source>
</evidence>
<sequence>MNDGHTSLIIPKKNGEFPHYRANNKTAILEDKILQYYVKNPVRFGTSIKGSGLLNYGITGNNVGYIQINNMMFFSDKYKNPRSLIGYDYLFDYLKTSESNPNHFEDVT</sequence>
<reference evidence="2" key="1">
    <citation type="submission" date="2016-11" db="EMBL/GenBank/DDBJ databases">
        <authorList>
            <person name="Varghese N."/>
            <person name="Submissions S."/>
        </authorList>
    </citation>
    <scope>NUCLEOTIDE SEQUENCE [LARGE SCALE GENOMIC DNA]</scope>
    <source>
        <strain evidence="2">DSM 18016</strain>
    </source>
</reference>
<dbReference type="EMBL" id="FRAM01000005">
    <property type="protein sequence ID" value="SHK70113.1"/>
    <property type="molecule type" value="Genomic_DNA"/>
</dbReference>
<keyword evidence="2" id="KW-1185">Reference proteome</keyword>
<proteinExistence type="predicted"/>
<dbReference type="AlphaFoldDB" id="A0A1M6ULT4"/>
<organism evidence="1 2">
    <name type="scientific">Epilithonimonas mollis</name>
    <dbReference type="NCBI Taxonomy" id="216903"/>
    <lineage>
        <taxon>Bacteria</taxon>
        <taxon>Pseudomonadati</taxon>
        <taxon>Bacteroidota</taxon>
        <taxon>Flavobacteriia</taxon>
        <taxon>Flavobacteriales</taxon>
        <taxon>Weeksellaceae</taxon>
        <taxon>Chryseobacterium group</taxon>
        <taxon>Epilithonimonas</taxon>
    </lineage>
</organism>
<accession>A0A1M6ULT4</accession>
<dbReference type="RefSeq" id="WP_073000331.1">
    <property type="nucleotide sequence ID" value="NZ_FRAM01000005.1"/>
</dbReference>
<evidence type="ECO:0000313" key="2">
    <source>
        <dbReference type="Proteomes" id="UP000184498"/>
    </source>
</evidence>
<gene>
    <name evidence="1" type="ORF">SAMN05444371_3375</name>
</gene>
<dbReference type="STRING" id="216903.SAMN05444371_3375"/>
<name>A0A1M6ULT4_9FLAO</name>
<protein>
    <submittedName>
        <fullName evidence="1">Uncharacterized protein</fullName>
    </submittedName>
</protein>
<dbReference type="Proteomes" id="UP000184498">
    <property type="component" value="Unassembled WGS sequence"/>
</dbReference>
<dbReference type="OrthoDB" id="6397760at2"/>